<dbReference type="OrthoDB" id="3205788at2759"/>
<feature type="non-terminal residue" evidence="1">
    <location>
        <position position="155"/>
    </location>
</feature>
<accession>A0A0H2RH96</accession>
<evidence type="ECO:0000313" key="2">
    <source>
        <dbReference type="Proteomes" id="UP000053477"/>
    </source>
</evidence>
<name>A0A0H2RH96_9AGAM</name>
<sequence>LKIFKQFVSQLHAYMKACHIQKNCRVCRSQFYLQGKALDFYLTCVQIDEKEWHLEESLDMLFKYCFPPCFPPGFCADQHKKLAECKQDGHSTDGWFAELNDLAHIVGNIPDEQMVFHLWEGANGYLKVQWAEHGFNPETSTSAELRDTAPCFEHA</sequence>
<organism evidence="1 2">
    <name type="scientific">Schizopora paradoxa</name>
    <dbReference type="NCBI Taxonomy" id="27342"/>
    <lineage>
        <taxon>Eukaryota</taxon>
        <taxon>Fungi</taxon>
        <taxon>Dikarya</taxon>
        <taxon>Basidiomycota</taxon>
        <taxon>Agaricomycotina</taxon>
        <taxon>Agaricomycetes</taxon>
        <taxon>Hymenochaetales</taxon>
        <taxon>Schizoporaceae</taxon>
        <taxon>Schizopora</taxon>
    </lineage>
</organism>
<dbReference type="EMBL" id="KQ086013">
    <property type="protein sequence ID" value="KLO10932.1"/>
    <property type="molecule type" value="Genomic_DNA"/>
</dbReference>
<dbReference type="AlphaFoldDB" id="A0A0H2RH96"/>
<evidence type="ECO:0000313" key="1">
    <source>
        <dbReference type="EMBL" id="KLO10932.1"/>
    </source>
</evidence>
<keyword evidence="2" id="KW-1185">Reference proteome</keyword>
<proteinExistence type="predicted"/>
<gene>
    <name evidence="1" type="ORF">SCHPADRAFT_803677</name>
</gene>
<reference evidence="1 2" key="1">
    <citation type="submission" date="2015-04" db="EMBL/GenBank/DDBJ databases">
        <title>Complete genome sequence of Schizopora paradoxa KUC8140, a cosmopolitan wood degrader in East Asia.</title>
        <authorList>
            <consortium name="DOE Joint Genome Institute"/>
            <person name="Min B."/>
            <person name="Park H."/>
            <person name="Jang Y."/>
            <person name="Kim J.-J."/>
            <person name="Kim K.H."/>
            <person name="Pangilinan J."/>
            <person name="Lipzen A."/>
            <person name="Riley R."/>
            <person name="Grigoriev I.V."/>
            <person name="Spatafora J.W."/>
            <person name="Choi I.-G."/>
        </authorList>
    </citation>
    <scope>NUCLEOTIDE SEQUENCE [LARGE SCALE GENOMIC DNA]</scope>
    <source>
        <strain evidence="1 2">KUC8140</strain>
    </source>
</reference>
<evidence type="ECO:0008006" key="3">
    <source>
        <dbReference type="Google" id="ProtNLM"/>
    </source>
</evidence>
<dbReference type="InParanoid" id="A0A0H2RH96"/>
<dbReference type="Proteomes" id="UP000053477">
    <property type="component" value="Unassembled WGS sequence"/>
</dbReference>
<protein>
    <recommendedName>
        <fullName evidence="3">Retrotransposon gag domain-containing protein</fullName>
    </recommendedName>
</protein>
<dbReference type="STRING" id="27342.A0A0H2RH96"/>
<feature type="non-terminal residue" evidence="1">
    <location>
        <position position="1"/>
    </location>
</feature>